<keyword evidence="2" id="KW-0732">Signal</keyword>
<dbReference type="Pfam" id="PF18962">
    <property type="entry name" value="Por_Secre_tail"/>
    <property type="match status" value="1"/>
</dbReference>
<dbReference type="Pfam" id="PF14099">
    <property type="entry name" value="Polysacc_lyase"/>
    <property type="match status" value="1"/>
</dbReference>
<dbReference type="SMART" id="SM00089">
    <property type="entry name" value="PKD"/>
    <property type="match status" value="8"/>
</dbReference>
<dbReference type="Proteomes" id="UP001200145">
    <property type="component" value="Unassembled WGS sequence"/>
</dbReference>
<dbReference type="InterPro" id="IPR035986">
    <property type="entry name" value="PKD_dom_sf"/>
</dbReference>
<sequence>MKSSTRTHVVKTCAFACMLFFSIASKAQTGIIFYDDCEASNKPVMVGTNGNVSAGWTSRQGSSTNSTIARSTAYARKGSYSYKHTLSNSTNDGWQYMKAELAWNFLPAGSPLGTVGDQTAYYRQPLGLRWMAASTLIPASNNDYNTITSILFNTKPVEDDWPTPTYLGMENGRYIFIITKLSSSGAATITKTDVGPVVKDQWEDWVMNRDFTSSSSGFVRLYKNGKLVAEYIGPNWKDDGRHSKEPYMQMGLYKWAFGNNHNPVPNVNYVEMYMDEVRFGNQNAKLEDFLLDGTTAPPPANQLPTVNLGTNRTITLPTNSITITGTAADADGSISSFRWSQVSGPNTATITNGTTATATFSNLVQGTYSFRLTVTDNAGGTAAATVSVTVNPAPVDNVAPVANAGSNRNITLPTSSTTLSGSGTDSDGTVTGFRWRQINGPNTANIVGATTAGTSVSGLIQGTYTFRLTVTDNDGATHSDDMNVTVNPAPNQAPTVSAGRNVTITLPTSSANLSGTATDTDGTIASYNWRQVNGPSTATIANAGNASTSVSGLVAGVYTFRLTATDNDGATGTDEMTVTVNTAAPANEAPVANAGSNRTITLPTNNTTLAGSGTDNDGTIASYRWTQVSGPSTALINPVTAASTTVSSLVAGTYVFRLTVTDNDGATDSDETTVVVNPAPVPNAAPTANAGSNRSITLPTNSTTLSGSGTDTDGTITTYRWSQVSGPNTATIATATATSTGVSNLVEGSYVFRLTVTDNDGARDADDVTVTVNPAPVAAVKRAPVSNAGGKKTVNTKSTSLDGSSSYDPDGTIVTYSWRQMNGPNTATFSSTRSANTTVSNLATGTYSFQLEVTDNDGMKATSTMTLEVLPPPVAPVAKAANKTISLPTNRIELDGSGSTDSDGSIRAYRWSQQSGPATASILTPTGSKTVVGNLVAGTYQFQLEVTDNAGLKGTTTVSVRVLPNRAPVIVTSDSVEVVLPADTATLNASESYDPDGQIRIFQWKLVNGPSNAAMRNQNTSVLSLSGLVSGIYTFEILIRDNGNITVRKEVNVIVRGNSGKETLSMKLYPNPVASNGVLHLRLDDNSSGRGTVQFYSISGVLVQRDEINKQGTHFNKTYNISNFPAGTYVIRVQFDGMAPETRKFQKQ</sequence>
<dbReference type="InterPro" id="IPR029865">
    <property type="entry name" value="KIAA0319-like"/>
</dbReference>
<organism evidence="4 5">
    <name type="scientific">Flavihumibacter fluminis</name>
    <dbReference type="NCBI Taxonomy" id="2909236"/>
    <lineage>
        <taxon>Bacteria</taxon>
        <taxon>Pseudomonadati</taxon>
        <taxon>Bacteroidota</taxon>
        <taxon>Chitinophagia</taxon>
        <taxon>Chitinophagales</taxon>
        <taxon>Chitinophagaceae</taxon>
        <taxon>Flavihumibacter</taxon>
    </lineage>
</organism>
<dbReference type="PANTHER" id="PTHR46182">
    <property type="entry name" value="FI19480P1"/>
    <property type="match status" value="1"/>
</dbReference>
<dbReference type="InterPro" id="IPR022409">
    <property type="entry name" value="PKD/Chitinase_dom"/>
</dbReference>
<gene>
    <name evidence="4" type="ORF">L0U88_09110</name>
</gene>
<feature type="region of interest" description="Disordered" evidence="1">
    <location>
        <begin position="678"/>
        <end position="711"/>
    </location>
</feature>
<feature type="signal peptide" evidence="2">
    <location>
        <begin position="1"/>
        <end position="27"/>
    </location>
</feature>
<dbReference type="EMBL" id="JAKEVY010000002">
    <property type="protein sequence ID" value="MCF1714782.1"/>
    <property type="molecule type" value="Genomic_DNA"/>
</dbReference>
<proteinExistence type="predicted"/>
<dbReference type="InterPro" id="IPR013783">
    <property type="entry name" value="Ig-like_fold"/>
</dbReference>
<dbReference type="InterPro" id="IPR000601">
    <property type="entry name" value="PKD_dom"/>
</dbReference>
<accession>A0ABS9BGS1</accession>
<dbReference type="Pfam" id="PF22352">
    <property type="entry name" value="K319L-like_PKD"/>
    <property type="match status" value="8"/>
</dbReference>
<dbReference type="Gene3D" id="2.60.120.200">
    <property type="match status" value="1"/>
</dbReference>
<dbReference type="PROSITE" id="PS50093">
    <property type="entry name" value="PKD"/>
    <property type="match status" value="2"/>
</dbReference>
<dbReference type="PANTHER" id="PTHR46182:SF2">
    <property type="entry name" value="FI19480P1"/>
    <property type="match status" value="1"/>
</dbReference>
<name>A0ABS9BGS1_9BACT</name>
<evidence type="ECO:0000259" key="3">
    <source>
        <dbReference type="PROSITE" id="PS50093"/>
    </source>
</evidence>
<feature type="domain" description="PKD" evidence="3">
    <location>
        <begin position="798"/>
        <end position="869"/>
    </location>
</feature>
<evidence type="ECO:0000313" key="5">
    <source>
        <dbReference type="Proteomes" id="UP001200145"/>
    </source>
</evidence>
<evidence type="ECO:0000313" key="4">
    <source>
        <dbReference type="EMBL" id="MCF1714782.1"/>
    </source>
</evidence>
<feature type="compositionally biased region" description="Low complexity" evidence="1">
    <location>
        <begin position="678"/>
        <end position="690"/>
    </location>
</feature>
<evidence type="ECO:0000256" key="1">
    <source>
        <dbReference type="SAM" id="MobiDB-lite"/>
    </source>
</evidence>
<evidence type="ECO:0000256" key="2">
    <source>
        <dbReference type="SAM" id="SignalP"/>
    </source>
</evidence>
<reference evidence="4 5" key="1">
    <citation type="submission" date="2022-01" db="EMBL/GenBank/DDBJ databases">
        <title>Flavihumibacter sp. nov., isolated from sediment of a river.</title>
        <authorList>
            <person name="Liu H."/>
        </authorList>
    </citation>
    <scope>NUCLEOTIDE SEQUENCE [LARGE SCALE GENOMIC DNA]</scope>
    <source>
        <strain evidence="4 5">RY-1</strain>
    </source>
</reference>
<comment type="caution">
    <text evidence="4">The sequence shown here is derived from an EMBL/GenBank/DDBJ whole genome shotgun (WGS) entry which is preliminary data.</text>
</comment>
<dbReference type="SUPFAM" id="SSF49299">
    <property type="entry name" value="PKD domain"/>
    <property type="match status" value="8"/>
</dbReference>
<feature type="domain" description="PKD" evidence="3">
    <location>
        <begin position="332"/>
        <end position="390"/>
    </location>
</feature>
<dbReference type="NCBIfam" id="NF012211">
    <property type="entry name" value="tand_rpt_95"/>
    <property type="match status" value="1"/>
</dbReference>
<dbReference type="InterPro" id="IPR025975">
    <property type="entry name" value="Polysacc_lyase"/>
</dbReference>
<dbReference type="InterPro" id="IPR026444">
    <property type="entry name" value="Secre_tail"/>
</dbReference>
<keyword evidence="5" id="KW-1185">Reference proteome</keyword>
<dbReference type="CDD" id="cd00146">
    <property type="entry name" value="PKD"/>
    <property type="match status" value="4"/>
</dbReference>
<dbReference type="Gene3D" id="2.60.40.10">
    <property type="entry name" value="Immunoglobulins"/>
    <property type="match status" value="8"/>
</dbReference>
<feature type="chain" id="PRO_5045562632" evidence="2">
    <location>
        <begin position="28"/>
        <end position="1148"/>
    </location>
</feature>
<feature type="compositionally biased region" description="Low complexity" evidence="1">
    <location>
        <begin position="697"/>
        <end position="711"/>
    </location>
</feature>
<protein>
    <submittedName>
        <fullName evidence="4">PKD domain-containing protein</fullName>
    </submittedName>
</protein>
<dbReference type="NCBIfam" id="TIGR04183">
    <property type="entry name" value="Por_Secre_tail"/>
    <property type="match status" value="1"/>
</dbReference>